<keyword evidence="1" id="KW-0472">Membrane</keyword>
<organism evidence="2 3">
    <name type="scientific">Actinacidiphila polyblastidii</name>
    <dbReference type="NCBI Taxonomy" id="3110430"/>
    <lineage>
        <taxon>Bacteria</taxon>
        <taxon>Bacillati</taxon>
        <taxon>Actinomycetota</taxon>
        <taxon>Actinomycetes</taxon>
        <taxon>Kitasatosporales</taxon>
        <taxon>Streptomycetaceae</taxon>
        <taxon>Actinacidiphila</taxon>
    </lineage>
</organism>
<dbReference type="RefSeq" id="WP_330799678.1">
    <property type="nucleotide sequence ID" value="NZ_JAZEWV010000037.1"/>
</dbReference>
<dbReference type="Proteomes" id="UP001344658">
    <property type="component" value="Unassembled WGS sequence"/>
</dbReference>
<dbReference type="EMBL" id="JAZEWV010000037">
    <property type="protein sequence ID" value="MEE4545976.1"/>
    <property type="molecule type" value="Genomic_DNA"/>
</dbReference>
<keyword evidence="3" id="KW-1185">Reference proteome</keyword>
<reference evidence="2 3" key="1">
    <citation type="submission" date="2023-12" db="EMBL/GenBank/DDBJ databases">
        <title>Streptomyces sp. V4-01.</title>
        <authorList>
            <person name="Somphong A."/>
            <person name="Phongsopitanun W."/>
        </authorList>
    </citation>
    <scope>NUCLEOTIDE SEQUENCE [LARGE SCALE GENOMIC DNA]</scope>
    <source>
        <strain evidence="2 3">V4-01</strain>
    </source>
</reference>
<feature type="transmembrane region" description="Helical" evidence="1">
    <location>
        <begin position="34"/>
        <end position="55"/>
    </location>
</feature>
<gene>
    <name evidence="2" type="ORF">V2S66_28905</name>
</gene>
<comment type="caution">
    <text evidence="2">The sequence shown here is derived from an EMBL/GenBank/DDBJ whole genome shotgun (WGS) entry which is preliminary data.</text>
</comment>
<keyword evidence="1" id="KW-0812">Transmembrane</keyword>
<evidence type="ECO:0000313" key="2">
    <source>
        <dbReference type="EMBL" id="MEE4545976.1"/>
    </source>
</evidence>
<protein>
    <submittedName>
        <fullName evidence="2">Uncharacterized protein</fullName>
    </submittedName>
</protein>
<evidence type="ECO:0000313" key="3">
    <source>
        <dbReference type="Proteomes" id="UP001344658"/>
    </source>
</evidence>
<accession>A0ABU7PJH9</accession>
<evidence type="ECO:0000256" key="1">
    <source>
        <dbReference type="SAM" id="Phobius"/>
    </source>
</evidence>
<name>A0ABU7PJH9_9ACTN</name>
<sequence length="177" mass="19097">MGTGESVHGGEEDLAEYVGQESGSSSVGAMGGTVIFATAVGAIIGVASTLVVDCIRWHRERSERNRTELRVAFTQYLTALTSARDAFSRIELSPERVGRGHISVGEYGVYGAQQQLELVASQAVVDLAGRATLALLDFHDAVAAGNAPETTEYLQAWRAVRETRRALLDSMRTRLRT</sequence>
<keyword evidence="1" id="KW-1133">Transmembrane helix</keyword>
<proteinExistence type="predicted"/>